<accession>B2AUQ4</accession>
<proteinExistence type="predicted"/>
<sequence>MIKQLENHSLPPGSKANKQAVSSRGKGRANDSRPYRRLSLRYVAAAWTAPSPPHVQNVEPGVDADDLGLSIDACTSDRGHETRESFLFSRPVHRAA</sequence>
<evidence type="ECO:0000313" key="2">
    <source>
        <dbReference type="EMBL" id="CAP68127.1"/>
    </source>
</evidence>
<name>B2AUQ4_PODAN</name>
<evidence type="ECO:0000313" key="4">
    <source>
        <dbReference type="Proteomes" id="UP000001197"/>
    </source>
</evidence>
<reference evidence="2 4" key="1">
    <citation type="journal article" date="2008" name="Genome Biol.">
        <title>The genome sequence of the model ascomycete fungus Podospora anserina.</title>
        <authorList>
            <person name="Espagne E."/>
            <person name="Lespinet O."/>
            <person name="Malagnac F."/>
            <person name="Da Silva C."/>
            <person name="Jaillon O."/>
            <person name="Porcel B.M."/>
            <person name="Couloux A."/>
            <person name="Aury J.-M."/>
            <person name="Segurens B."/>
            <person name="Poulain J."/>
            <person name="Anthouard V."/>
            <person name="Grossetete S."/>
            <person name="Khalili H."/>
            <person name="Coppin E."/>
            <person name="Dequard-Chablat M."/>
            <person name="Picard M."/>
            <person name="Contamine V."/>
            <person name="Arnaise S."/>
            <person name="Bourdais A."/>
            <person name="Berteaux-Lecellier V."/>
            <person name="Gautheret D."/>
            <person name="de Vries R.P."/>
            <person name="Battaglia E."/>
            <person name="Coutinho P.M."/>
            <person name="Danchin E.G.J."/>
            <person name="Henrissat B."/>
            <person name="El Khoury R."/>
            <person name="Sainsard-Chanet A."/>
            <person name="Boivin A."/>
            <person name="Pinan-Lucarre B."/>
            <person name="Sellem C.H."/>
            <person name="Debuchy R."/>
            <person name="Wincker P."/>
            <person name="Weissenbach J."/>
            <person name="Silar P."/>
        </authorList>
    </citation>
    <scope>NUCLEOTIDE SEQUENCE [LARGE SCALE GENOMIC DNA]</scope>
    <source>
        <strain evidence="4">S / ATCC MYA-4624 / DSM 980 / FGSC 10383</strain>
        <strain evidence="2">S mat+</strain>
    </source>
</reference>
<dbReference type="KEGG" id="pan:PODANSg4489"/>
<dbReference type="AlphaFoldDB" id="B2AUQ4"/>
<dbReference type="VEuPathDB" id="FungiDB:PODANS_1_19920"/>
<reference evidence="2" key="2">
    <citation type="submission" date="2008-07" db="EMBL/GenBank/DDBJ databases">
        <authorList>
            <person name="Genoscope - CEA"/>
        </authorList>
    </citation>
    <scope>NUCLEOTIDE SEQUENCE</scope>
    <source>
        <strain evidence="2">S mat+</strain>
    </source>
</reference>
<protein>
    <submittedName>
        <fullName evidence="2">Podospora anserina S mat+ genomic DNA chromosome 1, supercontig 4</fullName>
    </submittedName>
</protein>
<dbReference type="EMBL" id="CU633899">
    <property type="protein sequence ID" value="CAP68127.1"/>
    <property type="molecule type" value="Genomic_DNA"/>
</dbReference>
<gene>
    <name evidence="2" type="ORF">PODANS_1_19920</name>
</gene>
<evidence type="ECO:0000256" key="1">
    <source>
        <dbReference type="SAM" id="MobiDB-lite"/>
    </source>
</evidence>
<feature type="region of interest" description="Disordered" evidence="1">
    <location>
        <begin position="1"/>
        <end position="35"/>
    </location>
</feature>
<evidence type="ECO:0000313" key="3">
    <source>
        <dbReference type="EMBL" id="CDP24381.1"/>
    </source>
</evidence>
<reference evidence="3" key="4">
    <citation type="submission" date="2015-04" db="EMBL/GenBank/DDBJ databases">
        <title>Maintaining two mating types: Structure of the mating type locus and its role in heterokaryosis in Podospora anserina.</title>
        <authorList>
            <person name="Grognet P."/>
            <person name="Bidard F."/>
            <person name="Kuchly C."/>
            <person name="Chan Ho Tong L."/>
            <person name="Coppin E."/>
            <person name="Ait Benkhali J."/>
            <person name="Couloux A."/>
            <person name="Wincker P."/>
            <person name="Debuchy R."/>
            <person name="Silar P."/>
        </authorList>
    </citation>
    <scope>NUCLEOTIDE SEQUENCE</scope>
</reference>
<reference evidence="4" key="3">
    <citation type="journal article" date="2014" name="Genetics">
        <title>Maintaining two mating types: Structure of the mating type locus and its role in heterokaryosis in Podospora anserina.</title>
        <authorList>
            <person name="Grognet P."/>
            <person name="Bidard F."/>
            <person name="Kuchly C."/>
            <person name="Tong L.C.H."/>
            <person name="Coppin E."/>
            <person name="Benkhali J.A."/>
            <person name="Couloux A."/>
            <person name="Wincker P."/>
            <person name="Debuchy R."/>
            <person name="Silar P."/>
        </authorList>
    </citation>
    <scope>GENOME REANNOTATION</scope>
    <source>
        <strain evidence="4">S / ATCC MYA-4624 / DSM 980 / FGSC 10383</strain>
    </source>
</reference>
<dbReference type="GeneID" id="6191161"/>
<dbReference type="HOGENOM" id="CLU_2360620_0_0_1"/>
<dbReference type="Proteomes" id="UP000001197">
    <property type="component" value="Chromosome 1"/>
</dbReference>
<dbReference type="RefSeq" id="XP_001907456.1">
    <property type="nucleotide sequence ID" value="XM_001907421.1"/>
</dbReference>
<dbReference type="EMBL" id="FO904936">
    <property type="protein sequence ID" value="CDP24381.1"/>
    <property type="molecule type" value="Genomic_DNA"/>
</dbReference>
<organism evidence="2">
    <name type="scientific">Podospora anserina (strain S / ATCC MYA-4624 / DSM 980 / FGSC 10383)</name>
    <name type="common">Pleurage anserina</name>
    <dbReference type="NCBI Taxonomy" id="515849"/>
    <lineage>
        <taxon>Eukaryota</taxon>
        <taxon>Fungi</taxon>
        <taxon>Dikarya</taxon>
        <taxon>Ascomycota</taxon>
        <taxon>Pezizomycotina</taxon>
        <taxon>Sordariomycetes</taxon>
        <taxon>Sordariomycetidae</taxon>
        <taxon>Sordariales</taxon>
        <taxon>Podosporaceae</taxon>
        <taxon>Podospora</taxon>
        <taxon>Podospora anserina</taxon>
    </lineage>
</organism>
<keyword evidence="4" id="KW-1185">Reference proteome</keyword>